<organism evidence="4 5">
    <name type="scientific">Cylicocyclus nassatus</name>
    <name type="common">Nematode worm</name>
    <dbReference type="NCBI Taxonomy" id="53992"/>
    <lineage>
        <taxon>Eukaryota</taxon>
        <taxon>Metazoa</taxon>
        <taxon>Ecdysozoa</taxon>
        <taxon>Nematoda</taxon>
        <taxon>Chromadorea</taxon>
        <taxon>Rhabditida</taxon>
        <taxon>Rhabditina</taxon>
        <taxon>Rhabditomorpha</taxon>
        <taxon>Strongyloidea</taxon>
        <taxon>Strongylidae</taxon>
        <taxon>Cylicocyclus</taxon>
    </lineage>
</organism>
<protein>
    <recommendedName>
        <fullName evidence="1">ATP-dependent DNA helicase</fullName>
        <ecNumber evidence="1">5.6.2.3</ecNumber>
    </recommendedName>
</protein>
<gene>
    <name evidence="4" type="ORF">CYNAS_LOCUS17886</name>
</gene>
<dbReference type="GO" id="GO:0006281">
    <property type="term" value="P:DNA repair"/>
    <property type="evidence" value="ECO:0007669"/>
    <property type="project" value="UniProtKB-KW"/>
</dbReference>
<feature type="domain" description="DNA helicase Pif1-like 2B" evidence="3">
    <location>
        <begin position="208"/>
        <end position="247"/>
    </location>
</feature>
<dbReference type="EMBL" id="CATQJL010000316">
    <property type="protein sequence ID" value="CAJ0605903.1"/>
    <property type="molecule type" value="Genomic_DNA"/>
</dbReference>
<keyword evidence="5" id="KW-1185">Reference proteome</keyword>
<evidence type="ECO:0000313" key="4">
    <source>
        <dbReference type="EMBL" id="CAJ0605903.1"/>
    </source>
</evidence>
<dbReference type="InterPro" id="IPR027417">
    <property type="entry name" value="P-loop_NTPase"/>
</dbReference>
<name>A0AA36H9E4_CYLNA</name>
<evidence type="ECO:0000259" key="3">
    <source>
        <dbReference type="Pfam" id="PF21530"/>
    </source>
</evidence>
<dbReference type="GO" id="GO:0005524">
    <property type="term" value="F:ATP binding"/>
    <property type="evidence" value="ECO:0007669"/>
    <property type="project" value="UniProtKB-KW"/>
</dbReference>
<feature type="domain" description="DNA helicase Pif1-like DEAD-box helicase" evidence="2">
    <location>
        <begin position="3"/>
        <end position="110"/>
    </location>
</feature>
<dbReference type="SUPFAM" id="SSF52540">
    <property type="entry name" value="P-loop containing nucleoside triphosphate hydrolases"/>
    <property type="match status" value="1"/>
</dbReference>
<dbReference type="InterPro" id="IPR010285">
    <property type="entry name" value="DNA_helicase_pif1-like_DEAD"/>
</dbReference>
<sequence length="349" mass="39149">MLNTVDVIVWDEISMQSRFALECVERLLRDVAAPSLAHTLFGGVTMILGGDWCQFLPVIQGSTRQETLDSTCKNSQFWRHFTTFTLDENLRMGAEEEQYTRWLLSVGTGDNFYSDDNILLPSSMCMITEDDVIEWIYTPELLNDSSMLARVALLTVRNCDVEELNIKVPEKLAGGTVDLVGIDTPSVKEDGLHGLPCDNAEHFHNIMPASLPPYILRIKPGSIVMLLRNVDVSSQLCNGTRLVVISFHNENKLLRCKNLTNGEDAYIHKMNLDYTNEKTVKGPQHCFTTVIALLCPYYGLTSCFYRTSATRKRQAYDDLKALVNHSGRLIVSETVPSLPANALARRSHG</sequence>
<dbReference type="InterPro" id="IPR049163">
    <property type="entry name" value="Pif1-like_2B_dom"/>
</dbReference>
<reference evidence="4" key="1">
    <citation type="submission" date="2023-07" db="EMBL/GenBank/DDBJ databases">
        <authorList>
            <consortium name="CYATHOMIX"/>
        </authorList>
    </citation>
    <scope>NUCLEOTIDE SEQUENCE</scope>
    <source>
        <strain evidence="4">N/A</strain>
    </source>
</reference>
<accession>A0AA36H9E4</accession>
<dbReference type="AlphaFoldDB" id="A0AA36H9E4"/>
<comment type="similarity">
    <text evidence="1">Belongs to the helicase family.</text>
</comment>
<keyword evidence="1" id="KW-0067">ATP-binding</keyword>
<evidence type="ECO:0000313" key="5">
    <source>
        <dbReference type="Proteomes" id="UP001176961"/>
    </source>
</evidence>
<keyword evidence="1" id="KW-0234">DNA repair</keyword>
<evidence type="ECO:0000259" key="2">
    <source>
        <dbReference type="Pfam" id="PF05970"/>
    </source>
</evidence>
<dbReference type="GO" id="GO:0043139">
    <property type="term" value="F:5'-3' DNA helicase activity"/>
    <property type="evidence" value="ECO:0007669"/>
    <property type="project" value="UniProtKB-EC"/>
</dbReference>
<dbReference type="PANTHER" id="PTHR10492">
    <property type="match status" value="1"/>
</dbReference>
<keyword evidence="1" id="KW-0547">Nucleotide-binding</keyword>
<dbReference type="Pfam" id="PF05970">
    <property type="entry name" value="PIF1"/>
    <property type="match status" value="1"/>
</dbReference>
<keyword evidence="1" id="KW-0378">Hydrolase</keyword>
<evidence type="ECO:0000256" key="1">
    <source>
        <dbReference type="RuleBase" id="RU363044"/>
    </source>
</evidence>
<dbReference type="GO" id="GO:0016787">
    <property type="term" value="F:hydrolase activity"/>
    <property type="evidence" value="ECO:0007669"/>
    <property type="project" value="UniProtKB-KW"/>
</dbReference>
<dbReference type="EC" id="5.6.2.3" evidence="1"/>
<proteinExistence type="inferred from homology"/>
<comment type="cofactor">
    <cofactor evidence="1">
        <name>Mg(2+)</name>
        <dbReference type="ChEBI" id="CHEBI:18420"/>
    </cofactor>
</comment>
<dbReference type="Pfam" id="PF21530">
    <property type="entry name" value="Pif1_2B_dom"/>
    <property type="match status" value="1"/>
</dbReference>
<dbReference type="GO" id="GO:0006310">
    <property type="term" value="P:DNA recombination"/>
    <property type="evidence" value="ECO:0007669"/>
    <property type="project" value="UniProtKB-KW"/>
</dbReference>
<dbReference type="GO" id="GO:0000723">
    <property type="term" value="P:telomere maintenance"/>
    <property type="evidence" value="ECO:0007669"/>
    <property type="project" value="InterPro"/>
</dbReference>
<dbReference type="PANTHER" id="PTHR10492:SF57">
    <property type="entry name" value="ATP-DEPENDENT DNA HELICASE"/>
    <property type="match status" value="1"/>
</dbReference>
<dbReference type="Proteomes" id="UP001176961">
    <property type="component" value="Unassembled WGS sequence"/>
</dbReference>
<comment type="caution">
    <text evidence="4">The sequence shown here is derived from an EMBL/GenBank/DDBJ whole genome shotgun (WGS) entry which is preliminary data.</text>
</comment>
<keyword evidence="1" id="KW-0347">Helicase</keyword>
<comment type="catalytic activity">
    <reaction evidence="1">
        <text>ATP + H2O = ADP + phosphate + H(+)</text>
        <dbReference type="Rhea" id="RHEA:13065"/>
        <dbReference type="ChEBI" id="CHEBI:15377"/>
        <dbReference type="ChEBI" id="CHEBI:15378"/>
        <dbReference type="ChEBI" id="CHEBI:30616"/>
        <dbReference type="ChEBI" id="CHEBI:43474"/>
        <dbReference type="ChEBI" id="CHEBI:456216"/>
        <dbReference type="EC" id="5.6.2.3"/>
    </reaction>
</comment>
<dbReference type="Gene3D" id="3.40.50.300">
    <property type="entry name" value="P-loop containing nucleotide triphosphate hydrolases"/>
    <property type="match status" value="1"/>
</dbReference>
<keyword evidence="1" id="KW-0227">DNA damage</keyword>
<keyword evidence="1" id="KW-0233">DNA recombination</keyword>